<proteinExistence type="predicted"/>
<dbReference type="Pfam" id="PF00691">
    <property type="entry name" value="OmpA"/>
    <property type="match status" value="1"/>
</dbReference>
<dbReference type="PROSITE" id="PS51123">
    <property type="entry name" value="OMPA_2"/>
    <property type="match status" value="1"/>
</dbReference>
<dbReference type="PANTHER" id="PTHR30329">
    <property type="entry name" value="STATOR ELEMENT OF FLAGELLAR MOTOR COMPLEX"/>
    <property type="match status" value="1"/>
</dbReference>
<evidence type="ECO:0000256" key="4">
    <source>
        <dbReference type="PROSITE-ProRule" id="PRU00473"/>
    </source>
</evidence>
<dbReference type="CDD" id="cd07185">
    <property type="entry name" value="OmpA_C-like"/>
    <property type="match status" value="1"/>
</dbReference>
<comment type="caution">
    <text evidence="6">The sequence shown here is derived from an EMBL/GenBank/DDBJ whole genome shotgun (WGS) entry which is preliminary data.</text>
</comment>
<dbReference type="PANTHER" id="PTHR30329:SF21">
    <property type="entry name" value="LIPOPROTEIN YIAD-RELATED"/>
    <property type="match status" value="1"/>
</dbReference>
<evidence type="ECO:0000259" key="5">
    <source>
        <dbReference type="PROSITE" id="PS51123"/>
    </source>
</evidence>
<evidence type="ECO:0000256" key="2">
    <source>
        <dbReference type="ARBA" id="ARBA00023136"/>
    </source>
</evidence>
<protein>
    <submittedName>
        <fullName evidence="6">OmpA family protein</fullName>
    </submittedName>
</protein>
<keyword evidence="7" id="KW-1185">Reference proteome</keyword>
<evidence type="ECO:0000256" key="3">
    <source>
        <dbReference type="ARBA" id="ARBA00023237"/>
    </source>
</evidence>
<dbReference type="SUPFAM" id="SSF103088">
    <property type="entry name" value="OmpA-like"/>
    <property type="match status" value="1"/>
</dbReference>
<dbReference type="InterPro" id="IPR050330">
    <property type="entry name" value="Bact_OuterMem_StrucFunc"/>
</dbReference>
<evidence type="ECO:0000256" key="1">
    <source>
        <dbReference type="ARBA" id="ARBA00004442"/>
    </source>
</evidence>
<dbReference type="Proteomes" id="UP000284605">
    <property type="component" value="Unassembled WGS sequence"/>
</dbReference>
<name>A0A418WET3_9PROT</name>
<dbReference type="InterPro" id="IPR006665">
    <property type="entry name" value="OmpA-like"/>
</dbReference>
<dbReference type="InterPro" id="IPR006664">
    <property type="entry name" value="OMP_bac"/>
</dbReference>
<dbReference type="PROSITE" id="PS51257">
    <property type="entry name" value="PROKAR_LIPOPROTEIN"/>
    <property type="match status" value="1"/>
</dbReference>
<evidence type="ECO:0000313" key="7">
    <source>
        <dbReference type="Proteomes" id="UP000284605"/>
    </source>
</evidence>
<comment type="subcellular location">
    <subcellularLocation>
        <location evidence="1">Cell outer membrane</location>
    </subcellularLocation>
</comment>
<gene>
    <name evidence="6" type="ORF">D3874_17015</name>
</gene>
<dbReference type="EMBL" id="QYUK01000011">
    <property type="protein sequence ID" value="RJF88500.1"/>
    <property type="molecule type" value="Genomic_DNA"/>
</dbReference>
<keyword evidence="2 4" id="KW-0472">Membrane</keyword>
<feature type="domain" description="OmpA-like" evidence="5">
    <location>
        <begin position="42"/>
        <end position="156"/>
    </location>
</feature>
<keyword evidence="3" id="KW-0998">Cell outer membrane</keyword>
<organism evidence="6 7">
    <name type="scientific">Oleomonas cavernae</name>
    <dbReference type="NCBI Taxonomy" id="2320859"/>
    <lineage>
        <taxon>Bacteria</taxon>
        <taxon>Pseudomonadati</taxon>
        <taxon>Pseudomonadota</taxon>
        <taxon>Alphaproteobacteria</taxon>
        <taxon>Acetobacterales</taxon>
        <taxon>Acetobacteraceae</taxon>
        <taxon>Oleomonas</taxon>
    </lineage>
</organism>
<dbReference type="GO" id="GO:0009279">
    <property type="term" value="C:cell outer membrane"/>
    <property type="evidence" value="ECO:0007669"/>
    <property type="project" value="UniProtKB-SubCell"/>
</dbReference>
<sequence>MERTMTMSAARGICSLALIGQLLGGCAQTADIPPAGAENGDQSCCPADYSYMVFFDWNSTAINDESRGIIADAVTMFRAIGASTIVLSGHADRSGPAGYNLVLSRKRAEAVKALVTALGIAAGRVVTIGKGERWPQVPTQDGVRDPQNRRVEFVFE</sequence>
<accession>A0A418WET3</accession>
<evidence type="ECO:0000313" key="6">
    <source>
        <dbReference type="EMBL" id="RJF88500.1"/>
    </source>
</evidence>
<dbReference type="PRINTS" id="PR01021">
    <property type="entry name" value="OMPADOMAIN"/>
</dbReference>
<dbReference type="InterPro" id="IPR036737">
    <property type="entry name" value="OmpA-like_sf"/>
</dbReference>
<dbReference type="AlphaFoldDB" id="A0A418WET3"/>
<reference evidence="6 7" key="1">
    <citation type="submission" date="2018-09" db="EMBL/GenBank/DDBJ databases">
        <authorList>
            <person name="Zhu H."/>
        </authorList>
    </citation>
    <scope>NUCLEOTIDE SEQUENCE [LARGE SCALE GENOMIC DNA]</scope>
    <source>
        <strain evidence="6 7">K1W22B-8</strain>
    </source>
</reference>
<dbReference type="Gene3D" id="3.30.1330.60">
    <property type="entry name" value="OmpA-like domain"/>
    <property type="match status" value="1"/>
</dbReference>